<protein>
    <submittedName>
        <fullName evidence="1">Uncharacterized protein</fullName>
    </submittedName>
</protein>
<sequence>SAKQFFFFCKEQPNVNCFFCQETHSSADDNTFWRTQWGSGDIFLSHGSSHSAGVAVFLNRFSGKIIDHKSDKEGHCND</sequence>
<gene>
    <name evidence="1" type="primary">BX547934.1</name>
</gene>
<reference evidence="1" key="2">
    <citation type="submission" date="2016-06" db="EMBL/GenBank/DDBJ databases">
        <title>The genome of a short-lived fish provides insights into sex chromosome evolution and the genetic control of aging.</title>
        <authorList>
            <person name="Reichwald K."/>
            <person name="Felder M."/>
            <person name="Petzold A."/>
            <person name="Koch P."/>
            <person name="Groth M."/>
            <person name="Platzer M."/>
        </authorList>
    </citation>
    <scope>NUCLEOTIDE SEQUENCE</scope>
    <source>
        <tissue evidence="1">Brain</tissue>
    </source>
</reference>
<feature type="non-terminal residue" evidence="1">
    <location>
        <position position="78"/>
    </location>
</feature>
<proteinExistence type="predicted"/>
<dbReference type="Gene3D" id="3.60.10.10">
    <property type="entry name" value="Endonuclease/exonuclease/phosphatase"/>
    <property type="match status" value="1"/>
</dbReference>
<dbReference type="InterPro" id="IPR036691">
    <property type="entry name" value="Endo/exonu/phosph_ase_sf"/>
</dbReference>
<accession>A0A1A8DKF3</accession>
<reference evidence="1" key="1">
    <citation type="submission" date="2016-05" db="EMBL/GenBank/DDBJ databases">
        <authorList>
            <person name="Lavstsen T."/>
            <person name="Jespersen J.S."/>
        </authorList>
    </citation>
    <scope>NUCLEOTIDE SEQUENCE</scope>
    <source>
        <tissue evidence="1">Brain</tissue>
    </source>
</reference>
<organism evidence="1">
    <name type="scientific">Nothobranchius kadleci</name>
    <name type="common">African annual killifish</name>
    <dbReference type="NCBI Taxonomy" id="1051664"/>
    <lineage>
        <taxon>Eukaryota</taxon>
        <taxon>Metazoa</taxon>
        <taxon>Chordata</taxon>
        <taxon>Craniata</taxon>
        <taxon>Vertebrata</taxon>
        <taxon>Euteleostomi</taxon>
        <taxon>Actinopterygii</taxon>
        <taxon>Neopterygii</taxon>
        <taxon>Teleostei</taxon>
        <taxon>Neoteleostei</taxon>
        <taxon>Acanthomorphata</taxon>
        <taxon>Ovalentaria</taxon>
        <taxon>Atherinomorphae</taxon>
        <taxon>Cyprinodontiformes</taxon>
        <taxon>Nothobranchiidae</taxon>
        <taxon>Nothobranchius</taxon>
    </lineage>
</organism>
<name>A0A1A8DKF3_NOTKA</name>
<feature type="non-terminal residue" evidence="1">
    <location>
        <position position="1"/>
    </location>
</feature>
<dbReference type="EMBL" id="HAEA01006027">
    <property type="protein sequence ID" value="SBQ34507.1"/>
    <property type="molecule type" value="Transcribed_RNA"/>
</dbReference>
<dbReference type="AlphaFoldDB" id="A0A1A8DKF3"/>
<evidence type="ECO:0000313" key="1">
    <source>
        <dbReference type="EMBL" id="SBQ34507.1"/>
    </source>
</evidence>